<dbReference type="STRING" id="59919.PMM1597"/>
<accession>Q7UZR1</accession>
<sequence length="452" mass="51703">MKVIVIDDDPTGSQTVNNCLLLLKWDYSTLIKGFQSKSNLFFILANTRSLSENDAKLRLVEICNALKKVISKESYKEEFIFVSRGDSTLRGHNFLEPKIMNDCLGPFDATFHIPAFIEGKRKTIDGEHFVDNVPVSQTIFAKDKIFGYKTSNVKQLLFQKCKSQIKFNDIQNLKISELKVLESKEKNIVFNKIRNLKENSHVIVDIENYSQLQKFSLSIKKLSKQKKFLFRTAASFISSISAVKDNPKEPFFYSLIRRKNREKKFLPGFLVIGSYIELTTMQLKEFLEISDCIPIELDVFEFLKISKLKSNQDQLEVFKNKLLAQIRSILKQENTPVLFTSRKEVSLARNDEQVNFNNSLAHFISELVSDLKNEIGYLVSKGGITSNVILSNGFKANYVYLQGQIITGVSLVTFKLENDENLPIVTFPGNIGNQDSLVKVWRILENKNNSSN</sequence>
<dbReference type="GO" id="GO:0005524">
    <property type="term" value="F:ATP binding"/>
    <property type="evidence" value="ECO:0007669"/>
    <property type="project" value="UniProtKB-KW"/>
</dbReference>
<comment type="similarity">
    <text evidence="1">Belongs to the four-carbon acid sugar kinase family.</text>
</comment>
<dbReference type="InterPro" id="IPR010737">
    <property type="entry name" value="4-carb_acid_sugar_kinase_N"/>
</dbReference>
<evidence type="ECO:0008006" key="11">
    <source>
        <dbReference type="Google" id="ProtNLM"/>
    </source>
</evidence>
<evidence type="ECO:0000313" key="9">
    <source>
        <dbReference type="EMBL" id="CAE20056.1"/>
    </source>
</evidence>
<dbReference type="InterPro" id="IPR037051">
    <property type="entry name" value="4-carb_acid_sugar_kinase_N_sf"/>
</dbReference>
<evidence type="ECO:0000256" key="5">
    <source>
        <dbReference type="ARBA" id="ARBA00022840"/>
    </source>
</evidence>
<dbReference type="KEGG" id="pmm:PMM1597"/>
<proteinExistence type="inferred from homology"/>
<dbReference type="Proteomes" id="UP000001026">
    <property type="component" value="Chromosome"/>
</dbReference>
<feature type="domain" description="Four-carbon acid sugar kinase nucleotide binding" evidence="8">
    <location>
        <begin position="270"/>
        <end position="437"/>
    </location>
</feature>
<dbReference type="OrthoDB" id="153193at2"/>
<dbReference type="Pfam" id="PF17042">
    <property type="entry name" value="NBD_C"/>
    <property type="match status" value="1"/>
</dbReference>
<dbReference type="SUPFAM" id="SSF142764">
    <property type="entry name" value="YgbK-like"/>
    <property type="match status" value="1"/>
</dbReference>
<dbReference type="GO" id="GO:0016301">
    <property type="term" value="F:kinase activity"/>
    <property type="evidence" value="ECO:0007669"/>
    <property type="project" value="UniProtKB-KW"/>
</dbReference>
<organism evidence="9 10">
    <name type="scientific">Prochlorococcus marinus subsp. pastoris (strain CCMP1986 / NIES-2087 / MED4)</name>
    <dbReference type="NCBI Taxonomy" id="59919"/>
    <lineage>
        <taxon>Bacteria</taxon>
        <taxon>Bacillati</taxon>
        <taxon>Cyanobacteriota</taxon>
        <taxon>Cyanophyceae</taxon>
        <taxon>Synechococcales</taxon>
        <taxon>Prochlorococcaceae</taxon>
        <taxon>Prochlorococcus</taxon>
    </lineage>
</organism>
<keyword evidence="3" id="KW-0547">Nucleotide-binding</keyword>
<protein>
    <recommendedName>
        <fullName evidence="11">Four-carbon acid sugar kinase family protein</fullName>
    </recommendedName>
</protein>
<dbReference type="InterPro" id="IPR031475">
    <property type="entry name" value="NBD_C"/>
</dbReference>
<dbReference type="Gene3D" id="3.40.980.20">
    <property type="entry name" value="Four-carbon acid sugar kinase, nucleotide binding domain"/>
    <property type="match status" value="1"/>
</dbReference>
<dbReference type="RefSeq" id="WP_011133225.1">
    <property type="nucleotide sequence ID" value="NC_005072.1"/>
</dbReference>
<evidence type="ECO:0000259" key="8">
    <source>
        <dbReference type="Pfam" id="PF17042"/>
    </source>
</evidence>
<dbReference type="EMBL" id="BX548174">
    <property type="protein sequence ID" value="CAE20056.1"/>
    <property type="molecule type" value="Genomic_DNA"/>
</dbReference>
<dbReference type="HOGENOM" id="CLU_044742_0_0_3"/>
<evidence type="ECO:0000256" key="2">
    <source>
        <dbReference type="ARBA" id="ARBA00022679"/>
    </source>
</evidence>
<reference evidence="9 10" key="1">
    <citation type="journal article" date="2003" name="Nature">
        <title>Genome divergence in two Prochlorococcus ecotypes reflects oceanic niche differentiation.</title>
        <authorList>
            <person name="Rocap G."/>
            <person name="Larimer F.W."/>
            <person name="Lamerdin J.E."/>
            <person name="Malfatti S."/>
            <person name="Chain P."/>
            <person name="Ahlgren N.A."/>
            <person name="Arellano A."/>
            <person name="Coleman M."/>
            <person name="Hauser L."/>
            <person name="Hess W.R."/>
            <person name="Johnson Z.I."/>
            <person name="Land M.L."/>
            <person name="Lindell D."/>
            <person name="Post A.F."/>
            <person name="Regala W."/>
            <person name="Shah M."/>
            <person name="Shaw S.L."/>
            <person name="Steglich C."/>
            <person name="Sullivan M.B."/>
            <person name="Ting C.S."/>
            <person name="Tolonen A."/>
            <person name="Webb E.A."/>
            <person name="Zinser E.R."/>
            <person name="Chisholm S.W."/>
        </authorList>
    </citation>
    <scope>NUCLEOTIDE SEQUENCE [LARGE SCALE GENOMIC DNA]</scope>
    <source>
        <strain evidence="10">CCMP1986 / NIES-2087 / MED4</strain>
    </source>
</reference>
<keyword evidence="4" id="KW-0418">Kinase</keyword>
<gene>
    <name evidence="9" type="ordered locus">PMM1597</name>
</gene>
<feature type="domain" description="Four-carbon acid sugar kinase N-terminal" evidence="7">
    <location>
        <begin position="4"/>
        <end position="239"/>
    </location>
</feature>
<dbReference type="Gene3D" id="3.40.50.10840">
    <property type="entry name" value="Putative sugar-binding, N-terminal domain"/>
    <property type="match status" value="1"/>
</dbReference>
<evidence type="ECO:0000256" key="4">
    <source>
        <dbReference type="ARBA" id="ARBA00022777"/>
    </source>
</evidence>
<evidence type="ECO:0000313" key="10">
    <source>
        <dbReference type="Proteomes" id="UP000001026"/>
    </source>
</evidence>
<dbReference type="Pfam" id="PF07005">
    <property type="entry name" value="SBD_N"/>
    <property type="match status" value="1"/>
</dbReference>
<keyword evidence="2" id="KW-0808">Transferase</keyword>
<keyword evidence="5" id="KW-0067">ATP-binding</keyword>
<evidence type="ECO:0000259" key="7">
    <source>
        <dbReference type="Pfam" id="PF07005"/>
    </source>
</evidence>
<evidence type="ECO:0000256" key="3">
    <source>
        <dbReference type="ARBA" id="ARBA00022741"/>
    </source>
</evidence>
<name>Q7UZR1_PROMP</name>
<evidence type="ECO:0000256" key="1">
    <source>
        <dbReference type="ARBA" id="ARBA00005715"/>
    </source>
</evidence>
<evidence type="ECO:0000256" key="6">
    <source>
        <dbReference type="ARBA" id="ARBA00023277"/>
    </source>
</evidence>
<dbReference type="eggNOG" id="COG3395">
    <property type="taxonomic scope" value="Bacteria"/>
</dbReference>
<dbReference type="AlphaFoldDB" id="Q7UZR1"/>
<dbReference type="InterPro" id="IPR042213">
    <property type="entry name" value="NBD_C_sf"/>
</dbReference>
<keyword evidence="6" id="KW-0119">Carbohydrate metabolism</keyword>